<dbReference type="InterPro" id="IPR051624">
    <property type="entry name" value="RMD1/Sad1-interacting"/>
</dbReference>
<comment type="caution">
    <text evidence="4">The sequence shown here is derived from an EMBL/GenBank/DDBJ whole genome shotgun (WGS) entry which is preliminary data.</text>
</comment>
<name>A0ABN9T0I4_9DINO</name>
<feature type="region of interest" description="Disordered" evidence="2">
    <location>
        <begin position="262"/>
        <end position="290"/>
    </location>
</feature>
<evidence type="ECO:0000256" key="2">
    <source>
        <dbReference type="SAM" id="MobiDB-lite"/>
    </source>
</evidence>
<keyword evidence="5" id="KW-1185">Reference proteome</keyword>
<dbReference type="Proteomes" id="UP001189429">
    <property type="component" value="Unassembled WGS sequence"/>
</dbReference>
<dbReference type="PANTHER" id="PTHR16255">
    <property type="entry name" value="REQUIRED FOR MEIOTIC NUCLEAR DIVISION PROTEIN 1 HOMOLOG"/>
    <property type="match status" value="1"/>
</dbReference>
<evidence type="ECO:0000313" key="4">
    <source>
        <dbReference type="EMBL" id="CAK0838421.1"/>
    </source>
</evidence>
<organism evidence="4 5">
    <name type="scientific">Prorocentrum cordatum</name>
    <dbReference type="NCBI Taxonomy" id="2364126"/>
    <lineage>
        <taxon>Eukaryota</taxon>
        <taxon>Sar</taxon>
        <taxon>Alveolata</taxon>
        <taxon>Dinophyceae</taxon>
        <taxon>Prorocentrales</taxon>
        <taxon>Prorocentraceae</taxon>
        <taxon>Prorocentrum</taxon>
    </lineage>
</organism>
<evidence type="ECO:0000313" key="5">
    <source>
        <dbReference type="Proteomes" id="UP001189429"/>
    </source>
</evidence>
<dbReference type="PANTHER" id="PTHR16255:SF1">
    <property type="entry name" value="REQUIRED FOR MEIOTIC NUCLEAR DIVISION PROTEIN 1 HOMOLOG"/>
    <property type="match status" value="1"/>
</dbReference>
<evidence type="ECO:0000256" key="1">
    <source>
        <dbReference type="ARBA" id="ARBA00008306"/>
    </source>
</evidence>
<comment type="similarity">
    <text evidence="1">Belongs to the RMD1/sif2 family.</text>
</comment>
<dbReference type="InterPro" id="IPR003734">
    <property type="entry name" value="DUF155"/>
</dbReference>
<dbReference type="Pfam" id="PF02582">
    <property type="entry name" value="DUF155"/>
    <property type="match status" value="1"/>
</dbReference>
<gene>
    <name evidence="4" type="ORF">PCOR1329_LOCUS34375</name>
</gene>
<sequence>GQVLYCSSCAALKQQGCSAVFLPDGCVVCWHMSKATEELIVELAASCPDQRRRWKPSIYFGGGAPRTSAATQARESLGLAAVVVATERLEVVDAPEAVISAVDKEDGRVRLTRDPWARASHQCGLSLGLAVAVRLDALERRIEPRLESTWRDMHTTSLPHWNLSTISHKIFETEKGLHDVRFELNSEAGLLDAPDLLWEQALAERLYDQVVAHFDVRRRTSLLNERLSHSMDYLQMLSEHVRHKYSRAGAYHYRPHLPGAVPGAVGGEPTSPPAPPDRGVCRGRRVGGRR</sequence>
<dbReference type="EMBL" id="CAUYUJ010014222">
    <property type="protein sequence ID" value="CAK0838421.1"/>
    <property type="molecule type" value="Genomic_DNA"/>
</dbReference>
<feature type="non-terminal residue" evidence="4">
    <location>
        <position position="1"/>
    </location>
</feature>
<proteinExistence type="inferred from homology"/>
<reference evidence="4" key="1">
    <citation type="submission" date="2023-10" db="EMBL/GenBank/DDBJ databases">
        <authorList>
            <person name="Chen Y."/>
            <person name="Shah S."/>
            <person name="Dougan E. K."/>
            <person name="Thang M."/>
            <person name="Chan C."/>
        </authorList>
    </citation>
    <scope>NUCLEOTIDE SEQUENCE [LARGE SCALE GENOMIC DNA]</scope>
</reference>
<protein>
    <recommendedName>
        <fullName evidence="3">DUF155 domain-containing protein</fullName>
    </recommendedName>
</protein>
<evidence type="ECO:0000259" key="3">
    <source>
        <dbReference type="Pfam" id="PF02582"/>
    </source>
</evidence>
<feature type="domain" description="DUF155" evidence="3">
    <location>
        <begin position="20"/>
        <end position="224"/>
    </location>
</feature>
<accession>A0ABN9T0I4</accession>
<feature type="compositionally biased region" description="Basic residues" evidence="2">
    <location>
        <begin position="281"/>
        <end position="290"/>
    </location>
</feature>